<dbReference type="SMART" id="SM00165">
    <property type="entry name" value="UBA"/>
    <property type="match status" value="1"/>
</dbReference>
<organism evidence="5">
    <name type="scientific">Mucor ambiguus</name>
    <dbReference type="NCBI Taxonomy" id="91626"/>
    <lineage>
        <taxon>Eukaryota</taxon>
        <taxon>Fungi</taxon>
        <taxon>Fungi incertae sedis</taxon>
        <taxon>Mucoromycota</taxon>
        <taxon>Mucoromycotina</taxon>
        <taxon>Mucoromycetes</taxon>
        <taxon>Mucorales</taxon>
        <taxon>Mucorineae</taxon>
        <taxon>Mucoraceae</taxon>
        <taxon>Mucor</taxon>
    </lineage>
</organism>
<dbReference type="InterPro" id="IPR009060">
    <property type="entry name" value="UBA-like_sf"/>
</dbReference>
<feature type="compositionally biased region" description="Polar residues" evidence="2">
    <location>
        <begin position="275"/>
        <end position="288"/>
    </location>
</feature>
<dbReference type="PROSITE" id="PS50030">
    <property type="entry name" value="UBA"/>
    <property type="match status" value="1"/>
</dbReference>
<evidence type="ECO:0000259" key="4">
    <source>
        <dbReference type="PROSITE" id="PS50030"/>
    </source>
</evidence>
<dbReference type="EMBL" id="DF836297">
    <property type="protein sequence ID" value="GAN01481.1"/>
    <property type="molecule type" value="Genomic_DNA"/>
</dbReference>
<dbReference type="SMART" id="SM00239">
    <property type="entry name" value="C2"/>
    <property type="match status" value="1"/>
</dbReference>
<dbReference type="Gene3D" id="1.10.8.10">
    <property type="entry name" value="DNA helicase RuvA subunit, C-terminal domain"/>
    <property type="match status" value="1"/>
</dbReference>
<feature type="coiled-coil region" evidence="1">
    <location>
        <begin position="786"/>
        <end position="813"/>
    </location>
</feature>
<dbReference type="Proteomes" id="UP000053815">
    <property type="component" value="Unassembled WGS sequence"/>
</dbReference>
<dbReference type="Pfam" id="PF00168">
    <property type="entry name" value="C2"/>
    <property type="match status" value="1"/>
</dbReference>
<evidence type="ECO:0000256" key="1">
    <source>
        <dbReference type="SAM" id="Coils"/>
    </source>
</evidence>
<name>A0A0C9M0C6_9FUNG</name>
<reference evidence="5" key="1">
    <citation type="submission" date="2014-09" db="EMBL/GenBank/DDBJ databases">
        <title>Draft genome sequence of an oleaginous Mucoromycotina fungus Mucor ambiguus NBRC6742.</title>
        <authorList>
            <person name="Takeda I."/>
            <person name="Yamane N."/>
            <person name="Morita T."/>
            <person name="Tamano K."/>
            <person name="Machida M."/>
            <person name="Baker S."/>
            <person name="Koike H."/>
        </authorList>
    </citation>
    <scope>NUCLEOTIDE SEQUENCE</scope>
    <source>
        <strain evidence="5">NBRC 6742</strain>
    </source>
</reference>
<dbReference type="STRING" id="91626.A0A0C9M0C6"/>
<feature type="compositionally biased region" description="Low complexity" evidence="2">
    <location>
        <begin position="324"/>
        <end position="333"/>
    </location>
</feature>
<dbReference type="Gene3D" id="2.60.40.150">
    <property type="entry name" value="C2 domain"/>
    <property type="match status" value="1"/>
</dbReference>
<evidence type="ECO:0000256" key="2">
    <source>
        <dbReference type="SAM" id="MobiDB-lite"/>
    </source>
</evidence>
<protein>
    <submittedName>
        <fullName evidence="5">C2 domain containing protein</fullName>
    </submittedName>
</protein>
<feature type="coiled-coil region" evidence="1">
    <location>
        <begin position="851"/>
        <end position="878"/>
    </location>
</feature>
<feature type="domain" description="UBA" evidence="4">
    <location>
        <begin position="116"/>
        <end position="162"/>
    </location>
</feature>
<dbReference type="OrthoDB" id="19996at2759"/>
<evidence type="ECO:0000259" key="3">
    <source>
        <dbReference type="PROSITE" id="PS50004"/>
    </source>
</evidence>
<dbReference type="PANTHER" id="PTHR13076">
    <property type="entry name" value="COILED-COIL AND C2 DOMAIN-CONTAINING PROTEIN 1-LIKE"/>
    <property type="match status" value="1"/>
</dbReference>
<feature type="compositionally biased region" description="Pro residues" evidence="2">
    <location>
        <begin position="297"/>
        <end position="312"/>
    </location>
</feature>
<dbReference type="GO" id="GO:0001227">
    <property type="term" value="F:DNA-binding transcription repressor activity, RNA polymerase II-specific"/>
    <property type="evidence" value="ECO:0007669"/>
    <property type="project" value="InterPro"/>
</dbReference>
<dbReference type="PROSITE" id="PS50004">
    <property type="entry name" value="C2"/>
    <property type="match status" value="1"/>
</dbReference>
<feature type="region of interest" description="Disordered" evidence="2">
    <location>
        <begin position="156"/>
        <end position="222"/>
    </location>
</feature>
<dbReference type="InterPro" id="IPR000008">
    <property type="entry name" value="C2_dom"/>
</dbReference>
<accession>A0A0C9M0C6</accession>
<dbReference type="Pfam" id="PF22562">
    <property type="entry name" value="UBA_7"/>
    <property type="match status" value="1"/>
</dbReference>
<proteinExistence type="predicted"/>
<keyword evidence="1" id="KW-0175">Coiled coil</keyword>
<evidence type="ECO:0000313" key="6">
    <source>
        <dbReference type="Proteomes" id="UP000053815"/>
    </source>
</evidence>
<dbReference type="AlphaFoldDB" id="A0A0C9M0C6"/>
<keyword evidence="6" id="KW-1185">Reference proteome</keyword>
<feature type="compositionally biased region" description="Polar residues" evidence="2">
    <location>
        <begin position="740"/>
        <end position="751"/>
    </location>
</feature>
<evidence type="ECO:0000313" key="5">
    <source>
        <dbReference type="EMBL" id="GAN01481.1"/>
    </source>
</evidence>
<gene>
    <name evidence="5" type="ORF">MAM1_0008c00914</name>
</gene>
<feature type="compositionally biased region" description="Acidic residues" evidence="2">
    <location>
        <begin position="164"/>
        <end position="173"/>
    </location>
</feature>
<feature type="domain" description="C2" evidence="3">
    <location>
        <begin position="498"/>
        <end position="639"/>
    </location>
</feature>
<feature type="region of interest" description="Disordered" evidence="2">
    <location>
        <begin position="268"/>
        <end position="337"/>
    </location>
</feature>
<feature type="compositionally biased region" description="Polar residues" evidence="2">
    <location>
        <begin position="706"/>
        <end position="718"/>
    </location>
</feature>
<dbReference type="SUPFAM" id="SSF49562">
    <property type="entry name" value="C2 domain (Calcium/lipid-binding domain, CaLB)"/>
    <property type="match status" value="1"/>
</dbReference>
<dbReference type="SUPFAM" id="SSF46934">
    <property type="entry name" value="UBA-like"/>
    <property type="match status" value="1"/>
</dbReference>
<feature type="region of interest" description="Disordered" evidence="2">
    <location>
        <begin position="45"/>
        <end position="73"/>
    </location>
</feature>
<dbReference type="InterPro" id="IPR015940">
    <property type="entry name" value="UBA"/>
</dbReference>
<sequence length="878" mass="98186">MYGKQKSSNPAKDFDINDIDDLLNSTMKDVDEDLDMNDPELLKQLQEISSSTAPAKPSKEPTSVRKAPPPTQNMEIDIDSYAALAQGDEDIEVELDERDFQDPNLLNELSSLSNAASQEQVASLGPEAKELMNMGFTQKQALKALDMFDNNLERAANYLFDSPPADEEEEDGADQAQQQAPPPAPPRKSFMDQPMTTKHQDDTTNDAQEQEEESIDPEFWKAKAQEYQKMALQAKRDGDKKKAVALLRESKNFTQKYQDLLEIHGASNELMETDQPPTTSSPELTLSRETQQQHTQPPEPARPATPPSPPPQEQEQEHEEQQPEEQQPASQRAVATTNTLQQAQDLLGKVISLQKQYKEAAIHYKGLGNLVAAKNMVRISKELLHTGIRLKNGEIADLDTVRLPEEPDMSLGDGKIRQVEPVSRGPNATSFNHIEAQLRYQMNVCHNLSIQHALPAARGKASNKTLISSQQQDAYAKTEEAFSADLVSLHATKPNIPPLHYEQVDYTYKNLLDTIPDNMMEFKIIKAISLPTLDISTNLEPFVAWDFGGWPPENTAQAAMNKGETPVVSGINPEFDFTLQIPISRTNRLFQRYVQRKKLTIEVFHNKYTYGLFRRPVSLGKVVIPMDRLLTKSSIAGAFDLLDSSRKKTGGKIDIQVNLREPLTGEDIAKRSERWLVLDAFGSTVSECLSLAHLTVGGPQRPPSSSPLVQQSDPTTPNRPAEETPVTITQPEVPVEKQHPTQPEKSNASDNSELEAAEEEFNSVDNIVSNMVMEHELNLVNSNLASKSGKQQKDDLQDRKQALEIKMNMLVIQVQTGILDMDTYLENVQKRMDADRRLAIVFKKHNRLDLAKAALVRKKIMQDELDEARAAMAEGNDN</sequence>
<dbReference type="InterPro" id="IPR039725">
    <property type="entry name" value="CC2D1A/B"/>
</dbReference>
<feature type="region of interest" description="Disordered" evidence="2">
    <location>
        <begin position="696"/>
        <end position="758"/>
    </location>
</feature>
<dbReference type="InterPro" id="IPR035892">
    <property type="entry name" value="C2_domain_sf"/>
</dbReference>
<dbReference type="PANTHER" id="PTHR13076:SF9">
    <property type="entry name" value="COILED-COIL AND C2 DOMAIN-CONTAINING PROTEIN 1-LIKE"/>
    <property type="match status" value="1"/>
</dbReference>